<gene>
    <name evidence="2" type="ORF">CRI93_08170</name>
</gene>
<comment type="caution">
    <text evidence="2">The sequence shown here is derived from an EMBL/GenBank/DDBJ whole genome shotgun (WGS) entry which is preliminary data.</text>
</comment>
<name>A0A2H3NM20_9BACT</name>
<accession>A0A2H3NM20</accession>
<dbReference type="RefSeq" id="WP_098062129.1">
    <property type="nucleotide sequence ID" value="NZ_PDEP01000006.1"/>
</dbReference>
<evidence type="ECO:0008006" key="4">
    <source>
        <dbReference type="Google" id="ProtNLM"/>
    </source>
</evidence>
<proteinExistence type="predicted"/>
<keyword evidence="3" id="KW-1185">Reference proteome</keyword>
<keyword evidence="1" id="KW-0812">Transmembrane</keyword>
<feature type="transmembrane region" description="Helical" evidence="1">
    <location>
        <begin position="105"/>
        <end position="124"/>
    </location>
</feature>
<dbReference type="Proteomes" id="UP000221024">
    <property type="component" value="Unassembled WGS sequence"/>
</dbReference>
<evidence type="ECO:0000313" key="3">
    <source>
        <dbReference type="Proteomes" id="UP000221024"/>
    </source>
</evidence>
<keyword evidence="1" id="KW-1133">Transmembrane helix</keyword>
<dbReference type="AlphaFoldDB" id="A0A2H3NM20"/>
<dbReference type="OrthoDB" id="9814654at2"/>
<evidence type="ECO:0000256" key="1">
    <source>
        <dbReference type="SAM" id="Phobius"/>
    </source>
</evidence>
<organism evidence="2 3">
    <name type="scientific">Longimonas halophila</name>
    <dbReference type="NCBI Taxonomy" id="1469170"/>
    <lineage>
        <taxon>Bacteria</taxon>
        <taxon>Pseudomonadati</taxon>
        <taxon>Rhodothermota</taxon>
        <taxon>Rhodothermia</taxon>
        <taxon>Rhodothermales</taxon>
        <taxon>Salisaetaceae</taxon>
        <taxon>Longimonas</taxon>
    </lineage>
</organism>
<protein>
    <recommendedName>
        <fullName evidence="4">DUF2007 domain-containing protein</fullName>
    </recommendedName>
</protein>
<keyword evidence="1" id="KW-0472">Membrane</keyword>
<sequence>MTKDESTQQQSTVVASYPTRHDAEMARDYLDDAGISASIRVDDAGGMHPELQGIHGVHLVVLGNVAQQAHEALQEAEMLPRSKEDIDAEAGDPVAEATPWNGIRALLATFALIGALTALFLFLFS</sequence>
<dbReference type="EMBL" id="PDEP01000006">
    <property type="protein sequence ID" value="PEN07100.1"/>
    <property type="molecule type" value="Genomic_DNA"/>
</dbReference>
<reference evidence="2 3" key="1">
    <citation type="submission" date="2017-10" db="EMBL/GenBank/DDBJ databases">
        <title>Draft genome of Longimonas halophila.</title>
        <authorList>
            <person name="Goh K.M."/>
            <person name="Shamsir M.S."/>
            <person name="Lim S.W."/>
        </authorList>
    </citation>
    <scope>NUCLEOTIDE SEQUENCE [LARGE SCALE GENOMIC DNA]</scope>
    <source>
        <strain evidence="2 3">KCTC 42399</strain>
    </source>
</reference>
<evidence type="ECO:0000313" key="2">
    <source>
        <dbReference type="EMBL" id="PEN07100.1"/>
    </source>
</evidence>